<keyword evidence="2 4" id="KW-0813">Transport</keyword>
<dbReference type="PANTHER" id="PTHR42953:SF3">
    <property type="entry name" value="HIGH-AFFINITY ZINC UPTAKE SYSTEM PROTEIN ZNUA"/>
    <property type="match status" value="1"/>
</dbReference>
<dbReference type="Proteomes" id="UP000190102">
    <property type="component" value="Unassembled WGS sequence"/>
</dbReference>
<dbReference type="Gene3D" id="3.40.50.1980">
    <property type="entry name" value="Nitrogenase molybdenum iron protein domain"/>
    <property type="match status" value="2"/>
</dbReference>
<evidence type="ECO:0000313" key="5">
    <source>
        <dbReference type="EMBL" id="SKA05622.1"/>
    </source>
</evidence>
<proteinExistence type="inferred from homology"/>
<dbReference type="Pfam" id="PF01297">
    <property type="entry name" value="ZnuA"/>
    <property type="match status" value="1"/>
</dbReference>
<dbReference type="PROSITE" id="PS51257">
    <property type="entry name" value="PROKAR_LIPOPROTEIN"/>
    <property type="match status" value="1"/>
</dbReference>
<dbReference type="InterPro" id="IPR006129">
    <property type="entry name" value="AdhesinB"/>
</dbReference>
<dbReference type="GO" id="GO:0046872">
    <property type="term" value="F:metal ion binding"/>
    <property type="evidence" value="ECO:0007669"/>
    <property type="project" value="InterPro"/>
</dbReference>
<dbReference type="PRINTS" id="PR00690">
    <property type="entry name" value="ADHESNFAMILY"/>
</dbReference>
<sequence length="321" mass="35184">MFNRVLSILVAVAVLGILVTGCQGQKKTSAQPSRPIVITTLFPLYDFARTIAGDRMEVQLLLPPGVEPHHFEPKPDDLARIHRAALFVYIGPFMEPWADKIIQGVDRTKVRVVPAAAGITLLPAMAHSGKEQHHHDHDHNHQVEAYDPHVWLDFKADQAMVAKILEALIAADPAGAEQYRRRAADLTEQLSALDARYKAGLASCDSRVLLHGGHAAFGYLANRYNLNYQAAAGVTAELEATPRRLAELVQQVKQNKVKAIYSEELVSPRVARTIAGETGATVLKLHGAHNVAKEDLAQGVTFIKLMDENLKNLQVGLSCKN</sequence>
<dbReference type="EMBL" id="FUWR01000014">
    <property type="protein sequence ID" value="SKA05622.1"/>
    <property type="molecule type" value="Genomic_DNA"/>
</dbReference>
<keyword evidence="6" id="KW-1185">Reference proteome</keyword>
<reference evidence="6" key="1">
    <citation type="submission" date="2017-02" db="EMBL/GenBank/DDBJ databases">
        <authorList>
            <person name="Varghese N."/>
            <person name="Submissions S."/>
        </authorList>
    </citation>
    <scope>NUCLEOTIDE SEQUENCE [LARGE SCALE GENOMIC DNA]</scope>
    <source>
        <strain evidence="6">ATCC BAA-34</strain>
    </source>
</reference>
<evidence type="ECO:0000256" key="2">
    <source>
        <dbReference type="ARBA" id="ARBA00022448"/>
    </source>
</evidence>
<evidence type="ECO:0000256" key="4">
    <source>
        <dbReference type="RuleBase" id="RU003512"/>
    </source>
</evidence>
<dbReference type="InterPro" id="IPR006128">
    <property type="entry name" value="Lipoprotein_PsaA-like"/>
</dbReference>
<name>A0A1T4QPC5_9BACT</name>
<evidence type="ECO:0000313" key="6">
    <source>
        <dbReference type="Proteomes" id="UP000190102"/>
    </source>
</evidence>
<dbReference type="SUPFAM" id="SSF53807">
    <property type="entry name" value="Helical backbone' metal receptor"/>
    <property type="match status" value="1"/>
</dbReference>
<evidence type="ECO:0000256" key="1">
    <source>
        <dbReference type="ARBA" id="ARBA00011028"/>
    </source>
</evidence>
<dbReference type="InterPro" id="IPR006127">
    <property type="entry name" value="ZnuA-like"/>
</dbReference>
<dbReference type="GO" id="GO:0007155">
    <property type="term" value="P:cell adhesion"/>
    <property type="evidence" value="ECO:0007669"/>
    <property type="project" value="InterPro"/>
</dbReference>
<organism evidence="5 6">
    <name type="scientific">Trichlorobacter thiogenes</name>
    <dbReference type="NCBI Taxonomy" id="115783"/>
    <lineage>
        <taxon>Bacteria</taxon>
        <taxon>Pseudomonadati</taxon>
        <taxon>Thermodesulfobacteriota</taxon>
        <taxon>Desulfuromonadia</taxon>
        <taxon>Geobacterales</taxon>
        <taxon>Geobacteraceae</taxon>
        <taxon>Trichlorobacter</taxon>
    </lineage>
</organism>
<accession>A0A1T4QPC5</accession>
<dbReference type="PRINTS" id="PR00691">
    <property type="entry name" value="ADHESINB"/>
</dbReference>
<dbReference type="PANTHER" id="PTHR42953">
    <property type="entry name" value="HIGH-AFFINITY ZINC UPTAKE SYSTEM PROTEIN ZNUA-RELATED"/>
    <property type="match status" value="1"/>
</dbReference>
<dbReference type="GO" id="GO:0030001">
    <property type="term" value="P:metal ion transport"/>
    <property type="evidence" value="ECO:0007669"/>
    <property type="project" value="InterPro"/>
</dbReference>
<dbReference type="OrthoDB" id="9810636at2"/>
<protein>
    <submittedName>
        <fullName evidence="5">Zinc transport system substrate-binding protein</fullName>
    </submittedName>
</protein>
<dbReference type="RefSeq" id="WP_078790748.1">
    <property type="nucleotide sequence ID" value="NZ_FUWR01000014.1"/>
</dbReference>
<gene>
    <name evidence="5" type="ORF">SAMN02745119_02487</name>
</gene>
<dbReference type="AlphaFoldDB" id="A0A1T4QPC5"/>
<keyword evidence="3" id="KW-0732">Signal</keyword>
<dbReference type="STRING" id="115783.SAMN02745119_02487"/>
<evidence type="ECO:0000256" key="3">
    <source>
        <dbReference type="ARBA" id="ARBA00022729"/>
    </source>
</evidence>
<comment type="similarity">
    <text evidence="1 4">Belongs to the bacterial solute-binding protein 9 family.</text>
</comment>
<dbReference type="InterPro" id="IPR050492">
    <property type="entry name" value="Bact_metal-bind_prot9"/>
</dbReference>